<dbReference type="AlphaFoldDB" id="D3VPP8"/>
<dbReference type="Proteomes" id="UP000006902">
    <property type="component" value="Chromosome"/>
</dbReference>
<reference evidence="3" key="1">
    <citation type="journal article" date="2010" name="BMC Genomics">
        <title>Comparative genomic and proteomic analyses of two Mycoplasma agalactiae strains: clues to the macro- and micro-events that are shaping mycoplasma diversity.</title>
        <authorList>
            <person name="Nouvel L.X."/>
            <person name="Sirand-Pugnet P."/>
            <person name="Marenda M.S."/>
            <person name="Sagne E."/>
            <person name="Barbe V."/>
            <person name="Mangenot S."/>
            <person name="Schenowitz C."/>
            <person name="Jacob D."/>
            <person name="Barre A."/>
            <person name="Claverol S."/>
            <person name="Blanchard A."/>
            <person name="Citti C."/>
        </authorList>
    </citation>
    <scope>NUCLEOTIDE SEQUENCE [LARGE SCALE GENOMIC DNA]</scope>
    <source>
        <strain evidence="3">5632</strain>
    </source>
</reference>
<name>D3VPP8_MYCAA</name>
<protein>
    <recommendedName>
        <fullName evidence="4">Lipoprotein</fullName>
    </recommendedName>
</protein>
<proteinExistence type="predicted"/>
<sequence>MQKLRTKFLALSKLALKTGLFITPPLLISASCYSPNKDKYNILLDIENKGSLLSSDVTIHNIEKHAKVSKPEHIKLEFVSVTQRNNSLEVEYRIINKDKSKSLPNKVVVTGFKDSLTNENIIINPVLIPPINHEKPIMKDAETSTDDDSSSSSTSRTDSGTQSDSPASSEPEKANSEHSGERKIKEKGYKLNELTAYPYDLIDVDDDANKTELAKKLDDAISHKSGAIGLVYGSFFSKHNNSPLTGLSINKSIKPETKSQINTHSMSAPIGFIRNNGEFGIKVEHHGEANSKKYLFKWRLVKEDGSFGSKVYEQIIDLSD</sequence>
<evidence type="ECO:0000313" key="2">
    <source>
        <dbReference type="EMBL" id="CBH40418.1"/>
    </source>
</evidence>
<feature type="compositionally biased region" description="Low complexity" evidence="1">
    <location>
        <begin position="150"/>
        <end position="165"/>
    </location>
</feature>
<feature type="compositionally biased region" description="Basic and acidic residues" evidence="1">
    <location>
        <begin position="170"/>
        <end position="186"/>
    </location>
</feature>
<evidence type="ECO:0000256" key="1">
    <source>
        <dbReference type="SAM" id="MobiDB-lite"/>
    </source>
</evidence>
<evidence type="ECO:0000313" key="3">
    <source>
        <dbReference type="Proteomes" id="UP000006902"/>
    </source>
</evidence>
<organism evidence="2 3">
    <name type="scientific">Mycoplasmopsis agalactiae</name>
    <name type="common">Mycoplasma agalactiae</name>
    <dbReference type="NCBI Taxonomy" id="2110"/>
    <lineage>
        <taxon>Bacteria</taxon>
        <taxon>Bacillati</taxon>
        <taxon>Mycoplasmatota</taxon>
        <taxon>Mycoplasmoidales</taxon>
        <taxon>Metamycoplasmataceae</taxon>
        <taxon>Mycoplasmopsis</taxon>
    </lineage>
</organism>
<gene>
    <name evidence="2" type="ordered locus">MAGa1890</name>
</gene>
<evidence type="ECO:0008006" key="4">
    <source>
        <dbReference type="Google" id="ProtNLM"/>
    </source>
</evidence>
<accession>D3VPP8</accession>
<feature type="region of interest" description="Disordered" evidence="1">
    <location>
        <begin position="140"/>
        <end position="186"/>
    </location>
</feature>
<dbReference type="RefSeq" id="WP_013021844.1">
    <property type="nucleotide sequence ID" value="NC_013948.1"/>
</dbReference>
<dbReference type="PROSITE" id="PS51257">
    <property type="entry name" value="PROKAR_LIPOPROTEIN"/>
    <property type="match status" value="1"/>
</dbReference>
<dbReference type="KEGG" id="mal:MAGa1890"/>
<dbReference type="NCBIfam" id="NF045970">
    <property type="entry name" value="MAG1890_fam_LP"/>
    <property type="match status" value="1"/>
</dbReference>
<dbReference type="EMBL" id="FP671138">
    <property type="protein sequence ID" value="CBH40418.1"/>
    <property type="molecule type" value="Genomic_DNA"/>
</dbReference>